<reference evidence="2" key="2">
    <citation type="journal article" date="2023" name="Plants (Basel)">
        <title>Annotation of the Turnera subulata (Passifloraceae) Draft Genome Reveals the S-Locus Evolved after the Divergence of Turneroideae from Passifloroideae in a Stepwise Manner.</title>
        <authorList>
            <person name="Henning P.M."/>
            <person name="Roalson E.H."/>
            <person name="Mir W."/>
            <person name="McCubbin A.G."/>
            <person name="Shore J.S."/>
        </authorList>
    </citation>
    <scope>NUCLEOTIDE SEQUENCE</scope>
    <source>
        <strain evidence="2">F60SS</strain>
    </source>
</reference>
<dbReference type="Proteomes" id="UP001141552">
    <property type="component" value="Unassembled WGS sequence"/>
</dbReference>
<dbReference type="InterPro" id="IPR056592">
    <property type="entry name" value="Beta-prop_At3g26010-like"/>
</dbReference>
<dbReference type="SUPFAM" id="SSF81383">
    <property type="entry name" value="F-box domain"/>
    <property type="match status" value="1"/>
</dbReference>
<keyword evidence="3" id="KW-1185">Reference proteome</keyword>
<evidence type="ECO:0000313" key="3">
    <source>
        <dbReference type="Proteomes" id="UP001141552"/>
    </source>
</evidence>
<dbReference type="InterPro" id="IPR001810">
    <property type="entry name" value="F-box_dom"/>
</dbReference>
<name>A0A9Q0GI61_9ROSI</name>
<dbReference type="OrthoDB" id="1500710at2759"/>
<dbReference type="Pfam" id="PF00646">
    <property type="entry name" value="F-box"/>
    <property type="match status" value="1"/>
</dbReference>
<dbReference type="Gene3D" id="1.20.1280.50">
    <property type="match status" value="1"/>
</dbReference>
<sequence>MICPTESININDLPDNILTEILSRVPTHKCAPTCKLVCKQWYSLLSSSDFAARFPRIVLGIDGLVTHPVVKDEHQKYSFVVQSSHIYLTGRCISFTGGSHQELESAWSRSISTYFGEESGEIHIVASDNDLLLCGSKSDPRAWYVFNPFTDEWVALPPPPQFGRAMAIACEPLYRKDTHGRYCPHNLARRFKVLCIIGADDRWSRHSFRGGAVAYYCSESGVWSEPINLKHEFALAFTKIAAYNGKFYWASYLGGGGIVHYYDQQAFAVSYYDQQEFLVVYNPVGAGSETSLCYLPMVEGCCQLDLPGDRWHDPAVEGYYTPACLGVFQGVLRLMRLSQSIRNHVYSFSLYVWELQGCVNGEEGIWSLKYRIRSNEMSSENSWVQEVAREGHPLVKLLQFDPLNEDIVYLDFFGYIVSCNLRTRNLGALSIPDVGFIRIHVGAGFIHFDVGVVPDCSATELHPQPLLLFPSNNSKIILLMYL</sequence>
<dbReference type="InterPro" id="IPR036047">
    <property type="entry name" value="F-box-like_dom_sf"/>
</dbReference>
<dbReference type="PANTHER" id="PTHR35546:SF128">
    <property type="entry name" value="F-BOX ASSOCIATED DOMAIN-CONTAINING PROTEIN"/>
    <property type="match status" value="1"/>
</dbReference>
<dbReference type="PANTHER" id="PTHR35546">
    <property type="entry name" value="F-BOX PROTEIN INTERACTION DOMAIN PROTEIN-RELATED"/>
    <property type="match status" value="1"/>
</dbReference>
<organism evidence="2 3">
    <name type="scientific">Turnera subulata</name>
    <dbReference type="NCBI Taxonomy" id="218843"/>
    <lineage>
        <taxon>Eukaryota</taxon>
        <taxon>Viridiplantae</taxon>
        <taxon>Streptophyta</taxon>
        <taxon>Embryophyta</taxon>
        <taxon>Tracheophyta</taxon>
        <taxon>Spermatophyta</taxon>
        <taxon>Magnoliopsida</taxon>
        <taxon>eudicotyledons</taxon>
        <taxon>Gunneridae</taxon>
        <taxon>Pentapetalae</taxon>
        <taxon>rosids</taxon>
        <taxon>fabids</taxon>
        <taxon>Malpighiales</taxon>
        <taxon>Passifloraceae</taxon>
        <taxon>Turnera</taxon>
    </lineage>
</organism>
<dbReference type="EMBL" id="JAKUCV010000657">
    <property type="protein sequence ID" value="KAJ4849277.1"/>
    <property type="molecule type" value="Genomic_DNA"/>
</dbReference>
<dbReference type="InterPro" id="IPR055290">
    <property type="entry name" value="At3g26010-like"/>
</dbReference>
<comment type="caution">
    <text evidence="2">The sequence shown here is derived from an EMBL/GenBank/DDBJ whole genome shotgun (WGS) entry which is preliminary data.</text>
</comment>
<gene>
    <name evidence="2" type="ORF">Tsubulata_018535</name>
</gene>
<reference evidence="2" key="1">
    <citation type="submission" date="2022-02" db="EMBL/GenBank/DDBJ databases">
        <authorList>
            <person name="Henning P.M."/>
            <person name="McCubbin A.G."/>
            <person name="Shore J.S."/>
        </authorList>
    </citation>
    <scope>NUCLEOTIDE SEQUENCE</scope>
    <source>
        <strain evidence="2">F60SS</strain>
        <tissue evidence="2">Leaves</tissue>
    </source>
</reference>
<feature type="domain" description="F-box" evidence="1">
    <location>
        <begin position="7"/>
        <end position="57"/>
    </location>
</feature>
<evidence type="ECO:0000313" key="2">
    <source>
        <dbReference type="EMBL" id="KAJ4849277.1"/>
    </source>
</evidence>
<dbReference type="CDD" id="cd22157">
    <property type="entry name" value="F-box_AtFBW1-like"/>
    <property type="match status" value="1"/>
</dbReference>
<proteinExistence type="predicted"/>
<dbReference type="AlphaFoldDB" id="A0A9Q0GI61"/>
<dbReference type="PROSITE" id="PS50181">
    <property type="entry name" value="FBOX"/>
    <property type="match status" value="1"/>
</dbReference>
<protein>
    <recommendedName>
        <fullName evidence="1">F-box domain-containing protein</fullName>
    </recommendedName>
</protein>
<dbReference type="Pfam" id="PF24750">
    <property type="entry name" value="b-prop_At3g26010-like"/>
    <property type="match status" value="1"/>
</dbReference>
<evidence type="ECO:0000259" key="1">
    <source>
        <dbReference type="PROSITE" id="PS50181"/>
    </source>
</evidence>
<accession>A0A9Q0GI61</accession>
<dbReference type="SMART" id="SM00256">
    <property type="entry name" value="FBOX"/>
    <property type="match status" value="1"/>
</dbReference>